<organism evidence="2 3">
    <name type="scientific">Paenibacillus lactis</name>
    <dbReference type="NCBI Taxonomy" id="228574"/>
    <lineage>
        <taxon>Bacteria</taxon>
        <taxon>Bacillati</taxon>
        <taxon>Bacillota</taxon>
        <taxon>Bacilli</taxon>
        <taxon>Bacillales</taxon>
        <taxon>Paenibacillaceae</taxon>
        <taxon>Paenibacillus</taxon>
    </lineage>
</organism>
<sequence length="31" mass="3499">MNEGLRSAWASKHTLWLGIAAVLLVLFSIWD</sequence>
<evidence type="ECO:0008006" key="4">
    <source>
        <dbReference type="Google" id="ProtNLM"/>
    </source>
</evidence>
<accession>A0ABS4FHP6</accession>
<keyword evidence="1" id="KW-0812">Transmembrane</keyword>
<evidence type="ECO:0000313" key="2">
    <source>
        <dbReference type="EMBL" id="MBP1895577.1"/>
    </source>
</evidence>
<dbReference type="Proteomes" id="UP000706926">
    <property type="component" value="Unassembled WGS sequence"/>
</dbReference>
<proteinExistence type="predicted"/>
<comment type="caution">
    <text evidence="2">The sequence shown here is derived from an EMBL/GenBank/DDBJ whole genome shotgun (WGS) entry which is preliminary data.</text>
</comment>
<keyword evidence="3" id="KW-1185">Reference proteome</keyword>
<feature type="transmembrane region" description="Helical" evidence="1">
    <location>
        <begin position="13"/>
        <end position="30"/>
    </location>
</feature>
<evidence type="ECO:0000256" key="1">
    <source>
        <dbReference type="SAM" id="Phobius"/>
    </source>
</evidence>
<protein>
    <recommendedName>
        <fullName evidence="4">ABC transporter permease</fullName>
    </recommendedName>
</protein>
<keyword evidence="1" id="KW-0472">Membrane</keyword>
<keyword evidence="1" id="KW-1133">Transmembrane helix</keyword>
<dbReference type="EMBL" id="JAGGKI010000015">
    <property type="protein sequence ID" value="MBP1895577.1"/>
    <property type="molecule type" value="Genomic_DNA"/>
</dbReference>
<name>A0ABS4FHP6_9BACL</name>
<reference evidence="2 3" key="1">
    <citation type="submission" date="2021-03" db="EMBL/GenBank/DDBJ databases">
        <title>Genomic Encyclopedia of Type Strains, Phase IV (KMG-IV): sequencing the most valuable type-strain genomes for metagenomic binning, comparative biology and taxonomic classification.</title>
        <authorList>
            <person name="Goeker M."/>
        </authorList>
    </citation>
    <scope>NUCLEOTIDE SEQUENCE [LARGE SCALE GENOMIC DNA]</scope>
    <source>
        <strain evidence="2 3">DSM 15596</strain>
    </source>
</reference>
<gene>
    <name evidence="2" type="ORF">J2Z18_004687</name>
</gene>
<evidence type="ECO:0000313" key="3">
    <source>
        <dbReference type="Proteomes" id="UP000706926"/>
    </source>
</evidence>